<evidence type="ECO:0000313" key="3">
    <source>
        <dbReference type="Proteomes" id="UP000006637"/>
    </source>
</evidence>
<protein>
    <recommendedName>
        <fullName evidence="1">DUF4440 domain-containing protein</fullName>
    </recommendedName>
</protein>
<reference evidence="2 3" key="1">
    <citation type="submission" date="2006-06" db="EMBL/GenBank/DDBJ databases">
        <title>Complete sequence of Rubrobacter xylanophilus DSM 9941.</title>
        <authorList>
            <consortium name="US DOE Joint Genome Institute"/>
            <person name="Copeland A."/>
            <person name="Lucas S."/>
            <person name="Lapidus A."/>
            <person name="Barry K."/>
            <person name="Detter J.C."/>
            <person name="Glavina del Rio T."/>
            <person name="Hammon N."/>
            <person name="Israni S."/>
            <person name="Dalin E."/>
            <person name="Tice H."/>
            <person name="Pitluck S."/>
            <person name="Munk A.C."/>
            <person name="Brettin T."/>
            <person name="Bruce D."/>
            <person name="Han C."/>
            <person name="Tapia R."/>
            <person name="Gilna P."/>
            <person name="Schmutz J."/>
            <person name="Larimer F."/>
            <person name="Land M."/>
            <person name="Hauser L."/>
            <person name="Kyrpides N."/>
            <person name="Lykidis A."/>
            <person name="da Costa M.S."/>
            <person name="Rainey F.A."/>
            <person name="Empadinhas N."/>
            <person name="Jolivet E."/>
            <person name="Battista J.R."/>
            <person name="Richardson P."/>
        </authorList>
    </citation>
    <scope>NUCLEOTIDE SEQUENCE [LARGE SCALE GENOMIC DNA]</scope>
    <source>
        <strain evidence="3">DSM 9941 / NBRC 16129 / PRD-1</strain>
    </source>
</reference>
<proteinExistence type="predicted"/>
<sequence>MHEKTSADEAAIHELFEKLLADWCRGDGEAYGSRFTEDADYVAFDGTLIEGRAEIASSHQKLFDGFLKGSRLTGRIERVRFLGPDVALVRATGDTVMPGKSRPSPERRSIQTLVAVRRDGEWRFAAFHNTRVRPIEGGFAAFLLWALTDRLWRAFGPGGAARG</sequence>
<evidence type="ECO:0000313" key="2">
    <source>
        <dbReference type="EMBL" id="ABG05622.1"/>
    </source>
</evidence>
<dbReference type="InterPro" id="IPR027843">
    <property type="entry name" value="DUF4440"/>
</dbReference>
<feature type="domain" description="DUF4440" evidence="1">
    <location>
        <begin position="12"/>
        <end position="123"/>
    </location>
</feature>
<dbReference type="eggNOG" id="COG4319">
    <property type="taxonomic scope" value="Bacteria"/>
</dbReference>
<organism evidence="2 3">
    <name type="scientific">Rubrobacter xylanophilus (strain DSM 9941 / JCM 11954 / NBRC 16129 / PRD-1)</name>
    <dbReference type="NCBI Taxonomy" id="266117"/>
    <lineage>
        <taxon>Bacteria</taxon>
        <taxon>Bacillati</taxon>
        <taxon>Actinomycetota</taxon>
        <taxon>Rubrobacteria</taxon>
        <taxon>Rubrobacterales</taxon>
        <taxon>Rubrobacteraceae</taxon>
        <taxon>Rubrobacter</taxon>
    </lineage>
</organism>
<dbReference type="Gene3D" id="3.10.450.50">
    <property type="match status" value="1"/>
</dbReference>
<dbReference type="AlphaFoldDB" id="Q1ASK6"/>
<dbReference type="KEGG" id="rxy:Rxyl_2706"/>
<dbReference type="RefSeq" id="WP_011565631.1">
    <property type="nucleotide sequence ID" value="NC_008148.1"/>
</dbReference>
<dbReference type="SUPFAM" id="SSF54427">
    <property type="entry name" value="NTF2-like"/>
    <property type="match status" value="1"/>
</dbReference>
<evidence type="ECO:0000259" key="1">
    <source>
        <dbReference type="Pfam" id="PF14534"/>
    </source>
</evidence>
<keyword evidence="3" id="KW-1185">Reference proteome</keyword>
<dbReference type="InterPro" id="IPR011944">
    <property type="entry name" value="Steroid_delta5-4_isomerase"/>
</dbReference>
<accession>Q1ASK6</accession>
<dbReference type="InterPro" id="IPR032710">
    <property type="entry name" value="NTF2-like_dom_sf"/>
</dbReference>
<gene>
    <name evidence="2" type="ordered locus">Rxyl_2706</name>
</gene>
<dbReference type="PhylomeDB" id="Q1ASK6"/>
<dbReference type="NCBIfam" id="TIGR02246">
    <property type="entry name" value="SgcJ/EcaC family oxidoreductase"/>
    <property type="match status" value="1"/>
</dbReference>
<name>Q1ASK6_RUBXD</name>
<dbReference type="HOGENOM" id="CLU_129336_1_0_11"/>
<dbReference type="STRING" id="266117.Rxyl_2706"/>
<dbReference type="EMBL" id="CP000386">
    <property type="protein sequence ID" value="ABG05622.1"/>
    <property type="molecule type" value="Genomic_DNA"/>
</dbReference>
<dbReference type="Pfam" id="PF14534">
    <property type="entry name" value="DUF4440"/>
    <property type="match status" value="1"/>
</dbReference>
<dbReference type="Proteomes" id="UP000006637">
    <property type="component" value="Chromosome"/>
</dbReference>